<dbReference type="SUPFAM" id="SSF53383">
    <property type="entry name" value="PLP-dependent transferases"/>
    <property type="match status" value="1"/>
</dbReference>
<dbReference type="InterPro" id="IPR036390">
    <property type="entry name" value="WH_DNA-bd_sf"/>
</dbReference>
<evidence type="ECO:0000259" key="6">
    <source>
        <dbReference type="PROSITE" id="PS50949"/>
    </source>
</evidence>
<protein>
    <submittedName>
        <fullName evidence="7">GntR family transcriptional regulator</fullName>
    </submittedName>
</protein>
<dbReference type="Gene3D" id="1.10.10.10">
    <property type="entry name" value="Winged helix-like DNA-binding domain superfamily/Winged helix DNA-binding domain"/>
    <property type="match status" value="1"/>
</dbReference>
<evidence type="ECO:0000256" key="1">
    <source>
        <dbReference type="ARBA" id="ARBA00005384"/>
    </source>
</evidence>
<dbReference type="Pfam" id="PF00155">
    <property type="entry name" value="Aminotran_1_2"/>
    <property type="match status" value="1"/>
</dbReference>
<name>A0A1P8JSQ2_9BURK</name>
<keyword evidence="2" id="KW-0663">Pyridoxal phosphate</keyword>
<keyword evidence="5" id="KW-0804">Transcription</keyword>
<evidence type="ECO:0000256" key="3">
    <source>
        <dbReference type="ARBA" id="ARBA00023015"/>
    </source>
</evidence>
<dbReference type="CDD" id="cd00609">
    <property type="entry name" value="AAT_like"/>
    <property type="match status" value="1"/>
</dbReference>
<dbReference type="KEGG" id="rhy:RD110_05835"/>
<evidence type="ECO:0000256" key="2">
    <source>
        <dbReference type="ARBA" id="ARBA00022898"/>
    </source>
</evidence>
<dbReference type="SUPFAM" id="SSF46785">
    <property type="entry name" value="Winged helix' DNA-binding domain"/>
    <property type="match status" value="1"/>
</dbReference>
<dbReference type="Gene3D" id="3.40.640.10">
    <property type="entry name" value="Type I PLP-dependent aspartate aminotransferase-like (Major domain)"/>
    <property type="match status" value="1"/>
</dbReference>
<organism evidence="7 8">
    <name type="scientific">Rhodoferax koreensis</name>
    <dbReference type="NCBI Taxonomy" id="1842727"/>
    <lineage>
        <taxon>Bacteria</taxon>
        <taxon>Pseudomonadati</taxon>
        <taxon>Pseudomonadota</taxon>
        <taxon>Betaproteobacteria</taxon>
        <taxon>Burkholderiales</taxon>
        <taxon>Comamonadaceae</taxon>
        <taxon>Rhodoferax</taxon>
    </lineage>
</organism>
<dbReference type="PANTHER" id="PTHR46577">
    <property type="entry name" value="HTH-TYPE TRANSCRIPTIONAL REGULATORY PROTEIN GABR"/>
    <property type="match status" value="1"/>
</dbReference>
<evidence type="ECO:0000313" key="7">
    <source>
        <dbReference type="EMBL" id="APW36770.1"/>
    </source>
</evidence>
<feature type="domain" description="HTH gntR-type" evidence="6">
    <location>
        <begin position="14"/>
        <end position="82"/>
    </location>
</feature>
<keyword evidence="4" id="KW-0238">DNA-binding</keyword>
<accession>A0A1P8JSQ2</accession>
<sequence>MPALQIPIDRGTREPIAEQISAGLRTAIRDGRLPAGARLPSWRDLAAQLGVARGTVRAAYETLIDEQLAVALGAAGTHVARRLPPQANARTQAEPPARDPFADYPRSAGLFQMGVPAQDVFPTQVWSRILVGAARLAASAPLDYPDPRGEPALRAAIAASLALTRGLACNPAQIFVTTGYAASLSLAVRTLGLAGGTAWVEDPGYPTTRKVLARLGVRLAAVPVDAQGLDVAAGEAIAPGAALAVVTPGQQAPLGVTLSPPRREALLAWSARSDGWIVEDDYLSEMQIDGRAAPSIAAADPTARVLHIGTFSKTITPALRLGFLVVPASHAARFADEAAGQSAAPAPMAQHAVAAFIQGGHYLRHLRRMKRLYAQRRDALGACLAAAGVRHHAAGLAVLMQLPAGMDDVAFAREARLQGMAPVPLSPWHASPTPANAGLLLGVTNLREDQAAAALARLRDAIARFG</sequence>
<keyword evidence="3" id="KW-0805">Transcription regulation</keyword>
<dbReference type="EMBL" id="CP019236">
    <property type="protein sequence ID" value="APW36770.1"/>
    <property type="molecule type" value="Genomic_DNA"/>
</dbReference>
<dbReference type="RefSeq" id="WP_076197556.1">
    <property type="nucleotide sequence ID" value="NZ_CP019236.1"/>
</dbReference>
<evidence type="ECO:0000313" key="8">
    <source>
        <dbReference type="Proteomes" id="UP000186609"/>
    </source>
</evidence>
<dbReference type="SMART" id="SM00345">
    <property type="entry name" value="HTH_GNTR"/>
    <property type="match status" value="1"/>
</dbReference>
<dbReference type="Proteomes" id="UP000186609">
    <property type="component" value="Chromosome"/>
</dbReference>
<comment type="similarity">
    <text evidence="1">In the C-terminal section; belongs to the class-I pyridoxal-phosphate-dependent aminotransferase family.</text>
</comment>
<evidence type="ECO:0000256" key="5">
    <source>
        <dbReference type="ARBA" id="ARBA00023163"/>
    </source>
</evidence>
<dbReference type="Pfam" id="PF00392">
    <property type="entry name" value="GntR"/>
    <property type="match status" value="1"/>
</dbReference>
<dbReference type="InterPro" id="IPR015421">
    <property type="entry name" value="PyrdxlP-dep_Trfase_major"/>
</dbReference>
<dbReference type="InterPro" id="IPR015424">
    <property type="entry name" value="PyrdxlP-dep_Trfase"/>
</dbReference>
<gene>
    <name evidence="7" type="ORF">RD110_05835</name>
</gene>
<reference evidence="7 8" key="1">
    <citation type="submission" date="2017-01" db="EMBL/GenBank/DDBJ databases">
        <authorList>
            <person name="Mah S.A."/>
            <person name="Swanson W.J."/>
            <person name="Moy G.W."/>
            <person name="Vacquier V.D."/>
        </authorList>
    </citation>
    <scope>NUCLEOTIDE SEQUENCE [LARGE SCALE GENOMIC DNA]</scope>
    <source>
        <strain evidence="7 8">DCY110</strain>
    </source>
</reference>
<dbReference type="PANTHER" id="PTHR46577:SF1">
    <property type="entry name" value="HTH-TYPE TRANSCRIPTIONAL REGULATORY PROTEIN GABR"/>
    <property type="match status" value="1"/>
</dbReference>
<dbReference type="AlphaFoldDB" id="A0A1P8JSQ2"/>
<dbReference type="GO" id="GO:0003700">
    <property type="term" value="F:DNA-binding transcription factor activity"/>
    <property type="evidence" value="ECO:0007669"/>
    <property type="project" value="InterPro"/>
</dbReference>
<dbReference type="InterPro" id="IPR004839">
    <property type="entry name" value="Aminotransferase_I/II_large"/>
</dbReference>
<dbReference type="PROSITE" id="PS50949">
    <property type="entry name" value="HTH_GNTR"/>
    <property type="match status" value="1"/>
</dbReference>
<proteinExistence type="inferred from homology"/>
<dbReference type="InterPro" id="IPR036388">
    <property type="entry name" value="WH-like_DNA-bd_sf"/>
</dbReference>
<evidence type="ECO:0000256" key="4">
    <source>
        <dbReference type="ARBA" id="ARBA00023125"/>
    </source>
</evidence>
<dbReference type="InterPro" id="IPR051446">
    <property type="entry name" value="HTH_trans_reg/aminotransferase"/>
</dbReference>
<dbReference type="CDD" id="cd07377">
    <property type="entry name" value="WHTH_GntR"/>
    <property type="match status" value="1"/>
</dbReference>
<dbReference type="STRING" id="1842727.RD110_05835"/>
<dbReference type="OrthoDB" id="9804020at2"/>
<dbReference type="GO" id="GO:0003677">
    <property type="term" value="F:DNA binding"/>
    <property type="evidence" value="ECO:0007669"/>
    <property type="project" value="UniProtKB-KW"/>
</dbReference>
<dbReference type="GO" id="GO:0030170">
    <property type="term" value="F:pyridoxal phosphate binding"/>
    <property type="evidence" value="ECO:0007669"/>
    <property type="project" value="InterPro"/>
</dbReference>
<keyword evidence="8" id="KW-1185">Reference proteome</keyword>
<dbReference type="InterPro" id="IPR000524">
    <property type="entry name" value="Tscrpt_reg_HTH_GntR"/>
</dbReference>